<dbReference type="AlphaFoldDB" id="V7APV0"/>
<proteinExistence type="inferred from homology"/>
<organism evidence="9 10">
    <name type="scientific">Phaseolus vulgaris</name>
    <name type="common">Kidney bean</name>
    <name type="synonym">French bean</name>
    <dbReference type="NCBI Taxonomy" id="3885"/>
    <lineage>
        <taxon>Eukaryota</taxon>
        <taxon>Viridiplantae</taxon>
        <taxon>Streptophyta</taxon>
        <taxon>Embryophyta</taxon>
        <taxon>Tracheophyta</taxon>
        <taxon>Spermatophyta</taxon>
        <taxon>Magnoliopsida</taxon>
        <taxon>eudicotyledons</taxon>
        <taxon>Gunneridae</taxon>
        <taxon>Pentapetalae</taxon>
        <taxon>rosids</taxon>
        <taxon>fabids</taxon>
        <taxon>Fabales</taxon>
        <taxon>Fabaceae</taxon>
        <taxon>Papilionoideae</taxon>
        <taxon>50 kb inversion clade</taxon>
        <taxon>NPAAA clade</taxon>
        <taxon>indigoferoid/millettioid clade</taxon>
        <taxon>Phaseoleae</taxon>
        <taxon>Phaseolus</taxon>
    </lineage>
</organism>
<keyword evidence="3" id="KW-1003">Cell membrane</keyword>
<evidence type="ECO:0000256" key="8">
    <source>
        <dbReference type="SAM" id="Phobius"/>
    </source>
</evidence>
<dbReference type="EMBL" id="CM002297">
    <property type="protein sequence ID" value="ESW07345.1"/>
    <property type="molecule type" value="Genomic_DNA"/>
</dbReference>
<keyword evidence="4 8" id="KW-0812">Transmembrane</keyword>
<evidence type="ECO:0000313" key="9">
    <source>
        <dbReference type="EMBL" id="ESW07345.1"/>
    </source>
</evidence>
<keyword evidence="10" id="KW-1185">Reference proteome</keyword>
<evidence type="ECO:0000256" key="2">
    <source>
        <dbReference type="ARBA" id="ARBA00022473"/>
    </source>
</evidence>
<evidence type="ECO:0000256" key="4">
    <source>
        <dbReference type="ARBA" id="ARBA00022692"/>
    </source>
</evidence>
<evidence type="ECO:0000256" key="1">
    <source>
        <dbReference type="ARBA" id="ARBA00004162"/>
    </source>
</evidence>
<accession>V7APV0</accession>
<evidence type="ECO:0000313" key="10">
    <source>
        <dbReference type="Proteomes" id="UP000000226"/>
    </source>
</evidence>
<dbReference type="Pfam" id="PF08137">
    <property type="entry name" value="DVL"/>
    <property type="match status" value="1"/>
</dbReference>
<dbReference type="Proteomes" id="UP000000226">
    <property type="component" value="Chromosome 10"/>
</dbReference>
<keyword evidence="2" id="KW-0217">Developmental protein</keyword>
<comment type="subcellular location">
    <subcellularLocation>
        <location evidence="1">Cell membrane</location>
        <topology evidence="1">Single-pass membrane protein</topology>
    </subcellularLocation>
</comment>
<evidence type="ECO:0000256" key="3">
    <source>
        <dbReference type="ARBA" id="ARBA00022475"/>
    </source>
</evidence>
<keyword evidence="5 8" id="KW-1133">Transmembrane helix</keyword>
<comment type="similarity">
    <text evidence="7">Belongs to the DVL/RTFL small polypeptides family.</text>
</comment>
<evidence type="ECO:0000256" key="7">
    <source>
        <dbReference type="ARBA" id="ARBA00024340"/>
    </source>
</evidence>
<keyword evidence="6 8" id="KW-0472">Membrane</keyword>
<dbReference type="OrthoDB" id="10430884at2759"/>
<dbReference type="InterPro" id="IPR012552">
    <property type="entry name" value="DVL"/>
</dbReference>
<dbReference type="PANTHER" id="PTHR33102">
    <property type="entry name" value="DVL19-RELATED-RELATED"/>
    <property type="match status" value="1"/>
</dbReference>
<dbReference type="Gramene" id="ESW07345">
    <property type="protein sequence ID" value="ESW07345"/>
    <property type="gene ID" value="PHAVU_010G121900g"/>
</dbReference>
<evidence type="ECO:0000256" key="6">
    <source>
        <dbReference type="ARBA" id="ARBA00023136"/>
    </source>
</evidence>
<sequence length="122" mass="14226">MAEFQNYRCKQKTKVPSKKKGYSSKCASLVKEQRARLYILRRCATMLLCCSLPCMVCQHSWVQLHYGFVILVSFVPSFFTHLKYPNGFLWRKESFMDTPSAVFPQYMMLARSSVTKRPLAHS</sequence>
<dbReference type="GO" id="GO:0008285">
    <property type="term" value="P:negative regulation of cell population proliferation"/>
    <property type="evidence" value="ECO:0007669"/>
    <property type="project" value="InterPro"/>
</dbReference>
<name>V7APV0_PHAVU</name>
<dbReference type="GO" id="GO:0048367">
    <property type="term" value="P:shoot system development"/>
    <property type="evidence" value="ECO:0007669"/>
    <property type="project" value="UniProtKB-ARBA"/>
</dbReference>
<protein>
    <submittedName>
        <fullName evidence="9">Uncharacterized protein</fullName>
    </submittedName>
</protein>
<reference evidence="10" key="1">
    <citation type="journal article" date="2014" name="Nat. Genet.">
        <title>A reference genome for common bean and genome-wide analysis of dual domestications.</title>
        <authorList>
            <person name="Schmutz J."/>
            <person name="McClean P.E."/>
            <person name="Mamidi S."/>
            <person name="Wu G.A."/>
            <person name="Cannon S.B."/>
            <person name="Grimwood J."/>
            <person name="Jenkins J."/>
            <person name="Shu S."/>
            <person name="Song Q."/>
            <person name="Chavarro C."/>
            <person name="Torres-Torres M."/>
            <person name="Geffroy V."/>
            <person name="Moghaddam S.M."/>
            <person name="Gao D."/>
            <person name="Abernathy B."/>
            <person name="Barry K."/>
            <person name="Blair M."/>
            <person name="Brick M.A."/>
            <person name="Chovatia M."/>
            <person name="Gepts P."/>
            <person name="Goodstein D.M."/>
            <person name="Gonzales M."/>
            <person name="Hellsten U."/>
            <person name="Hyten D.L."/>
            <person name="Jia G."/>
            <person name="Kelly J.D."/>
            <person name="Kudrna D."/>
            <person name="Lee R."/>
            <person name="Richard M.M."/>
            <person name="Miklas P.N."/>
            <person name="Osorno J.M."/>
            <person name="Rodrigues J."/>
            <person name="Thareau V."/>
            <person name="Urrea C.A."/>
            <person name="Wang M."/>
            <person name="Yu Y."/>
            <person name="Zhang M."/>
            <person name="Wing R.A."/>
            <person name="Cregan P.B."/>
            <person name="Rokhsar D.S."/>
            <person name="Jackson S.A."/>
        </authorList>
    </citation>
    <scope>NUCLEOTIDE SEQUENCE [LARGE SCALE GENOMIC DNA]</scope>
    <source>
        <strain evidence="10">cv. G19833</strain>
    </source>
</reference>
<dbReference type="InterPro" id="IPR051525">
    <property type="entry name" value="DVL_RTFL_regulatory"/>
</dbReference>
<evidence type="ECO:0000256" key="5">
    <source>
        <dbReference type="ARBA" id="ARBA00022989"/>
    </source>
</evidence>
<dbReference type="GO" id="GO:0005886">
    <property type="term" value="C:plasma membrane"/>
    <property type="evidence" value="ECO:0007669"/>
    <property type="project" value="UniProtKB-SubCell"/>
</dbReference>
<feature type="transmembrane region" description="Helical" evidence="8">
    <location>
        <begin position="64"/>
        <end position="82"/>
    </location>
</feature>
<gene>
    <name evidence="9" type="ORF">PHAVU_010G121900g</name>
</gene>